<keyword evidence="2" id="KW-0808">Transferase</keyword>
<proteinExistence type="predicted"/>
<keyword evidence="2" id="KW-0489">Methyltransferase</keyword>
<sequence length="187" mass="21010">MTVEVGAGRFEHFPFVLHPRHHYVATDIRVPRDNVIYRSLVAGTGPAGLEFRQSDAMALDFDDHSVDRVVATCLLIHLPDPYGAAQEWQRVCRPDGVIDMLVPCDPGVVSRGFRRVVSQRVARSQGVPPEEYALVNAIEHLSPFNRVLKLTRAAVEPGRRLEVDYFPFTKVPSWNLNAFAILRIEPA</sequence>
<dbReference type="Pfam" id="PF08241">
    <property type="entry name" value="Methyltransf_11"/>
    <property type="match status" value="1"/>
</dbReference>
<accession>A0ABT4CHE9</accession>
<evidence type="ECO:0000313" key="2">
    <source>
        <dbReference type="EMBL" id="MCY4728387.1"/>
    </source>
</evidence>
<reference evidence="2" key="1">
    <citation type="submission" date="2022-08" db="EMBL/GenBank/DDBJ databases">
        <title>Genome sequencing of Nocardioides sp. STR2.</title>
        <authorList>
            <person name="So Y."/>
        </authorList>
    </citation>
    <scope>NUCLEOTIDE SEQUENCE</scope>
    <source>
        <strain evidence="2">STR2</strain>
    </source>
</reference>
<dbReference type="InterPro" id="IPR029063">
    <property type="entry name" value="SAM-dependent_MTases_sf"/>
</dbReference>
<dbReference type="GO" id="GO:0008168">
    <property type="term" value="F:methyltransferase activity"/>
    <property type="evidence" value="ECO:0007669"/>
    <property type="project" value="UniProtKB-KW"/>
</dbReference>
<dbReference type="Proteomes" id="UP001074726">
    <property type="component" value="Unassembled WGS sequence"/>
</dbReference>
<dbReference type="EMBL" id="JAPPUX010000005">
    <property type="protein sequence ID" value="MCY4728387.1"/>
    <property type="molecule type" value="Genomic_DNA"/>
</dbReference>
<feature type="domain" description="Methyltransferase type 11" evidence="1">
    <location>
        <begin position="4"/>
        <end position="98"/>
    </location>
</feature>
<gene>
    <name evidence="2" type="ORF">NYO98_19050</name>
</gene>
<dbReference type="GO" id="GO:0032259">
    <property type="term" value="P:methylation"/>
    <property type="evidence" value="ECO:0007669"/>
    <property type="project" value="UniProtKB-KW"/>
</dbReference>
<dbReference type="InterPro" id="IPR013216">
    <property type="entry name" value="Methyltransf_11"/>
</dbReference>
<organism evidence="2 3">
    <name type="scientific">Nocardioides pini</name>
    <dbReference type="NCBI Taxonomy" id="2975053"/>
    <lineage>
        <taxon>Bacteria</taxon>
        <taxon>Bacillati</taxon>
        <taxon>Actinomycetota</taxon>
        <taxon>Actinomycetes</taxon>
        <taxon>Propionibacteriales</taxon>
        <taxon>Nocardioidaceae</taxon>
        <taxon>Nocardioides</taxon>
    </lineage>
</organism>
<name>A0ABT4CHE9_9ACTN</name>
<dbReference type="SUPFAM" id="SSF53335">
    <property type="entry name" value="S-adenosyl-L-methionine-dependent methyltransferases"/>
    <property type="match status" value="1"/>
</dbReference>
<evidence type="ECO:0000259" key="1">
    <source>
        <dbReference type="Pfam" id="PF08241"/>
    </source>
</evidence>
<evidence type="ECO:0000313" key="3">
    <source>
        <dbReference type="Proteomes" id="UP001074726"/>
    </source>
</evidence>
<keyword evidence="3" id="KW-1185">Reference proteome</keyword>
<dbReference type="RefSeq" id="WP_268113375.1">
    <property type="nucleotide sequence ID" value="NZ_JAPPUX010000005.1"/>
</dbReference>
<dbReference type="Gene3D" id="3.40.50.150">
    <property type="entry name" value="Vaccinia Virus protein VP39"/>
    <property type="match status" value="1"/>
</dbReference>
<comment type="caution">
    <text evidence="2">The sequence shown here is derived from an EMBL/GenBank/DDBJ whole genome shotgun (WGS) entry which is preliminary data.</text>
</comment>
<protein>
    <submittedName>
        <fullName evidence="2">Class I SAM-dependent methyltransferase</fullName>
    </submittedName>
</protein>